<accession>A0A9D9N3A1</accession>
<dbReference type="InterPro" id="IPR013740">
    <property type="entry name" value="Redoxin"/>
</dbReference>
<feature type="disulfide bond" description="Redox-active" evidence="6">
    <location>
        <begin position="82"/>
        <end position="116"/>
    </location>
</feature>
<dbReference type="AlphaFoldDB" id="A0A9D9N3A1"/>
<dbReference type="Gene3D" id="3.40.30.10">
    <property type="entry name" value="Glutaredoxin"/>
    <property type="match status" value="1"/>
</dbReference>
<feature type="chain" id="PRO_5039265269" description="Thiol peroxidase" evidence="7">
    <location>
        <begin position="23"/>
        <end position="189"/>
    </location>
</feature>
<dbReference type="InterPro" id="IPR002065">
    <property type="entry name" value="TPX"/>
</dbReference>
<keyword evidence="4 6" id="KW-1015">Disulfide bond</keyword>
<evidence type="ECO:0000256" key="7">
    <source>
        <dbReference type="SAM" id="SignalP"/>
    </source>
</evidence>
<dbReference type="InterPro" id="IPR018219">
    <property type="entry name" value="Tpx_CS"/>
</dbReference>
<evidence type="ECO:0000256" key="1">
    <source>
        <dbReference type="ARBA" id="ARBA00022559"/>
    </source>
</evidence>
<keyword evidence="3 6" id="KW-0560">Oxidoreductase</keyword>
<dbReference type="Proteomes" id="UP000823641">
    <property type="component" value="Unassembled WGS sequence"/>
</dbReference>
<evidence type="ECO:0000256" key="6">
    <source>
        <dbReference type="HAMAP-Rule" id="MF_00269"/>
    </source>
</evidence>
<dbReference type="NCBIfam" id="NF001808">
    <property type="entry name" value="PRK00522.1"/>
    <property type="match status" value="1"/>
</dbReference>
<dbReference type="PANTHER" id="PTHR43110">
    <property type="entry name" value="THIOL PEROXIDASE"/>
    <property type="match status" value="1"/>
</dbReference>
<comment type="subunit">
    <text evidence="6">Homodimer.</text>
</comment>
<dbReference type="Pfam" id="PF08534">
    <property type="entry name" value="Redoxin"/>
    <property type="match status" value="1"/>
</dbReference>
<dbReference type="InterPro" id="IPR013766">
    <property type="entry name" value="Thioredoxin_domain"/>
</dbReference>
<evidence type="ECO:0000313" key="9">
    <source>
        <dbReference type="EMBL" id="MBO8458779.1"/>
    </source>
</evidence>
<proteinExistence type="inferred from homology"/>
<reference evidence="9" key="2">
    <citation type="journal article" date="2021" name="PeerJ">
        <title>Extensive microbial diversity within the chicken gut microbiome revealed by metagenomics and culture.</title>
        <authorList>
            <person name="Gilroy R."/>
            <person name="Ravi A."/>
            <person name="Getino M."/>
            <person name="Pursley I."/>
            <person name="Horton D.L."/>
            <person name="Alikhan N.F."/>
            <person name="Baker D."/>
            <person name="Gharbi K."/>
            <person name="Hall N."/>
            <person name="Watson M."/>
            <person name="Adriaenssens E.M."/>
            <person name="Foster-Nyarko E."/>
            <person name="Jarju S."/>
            <person name="Secka A."/>
            <person name="Antonio M."/>
            <person name="Oren A."/>
            <person name="Chaudhuri R.R."/>
            <person name="La Ragione R."/>
            <person name="Hildebrand F."/>
            <person name="Pallen M.J."/>
        </authorList>
    </citation>
    <scope>NUCLEOTIDE SEQUENCE</scope>
    <source>
        <strain evidence="9">G3-3990</strain>
    </source>
</reference>
<dbReference type="CDD" id="cd03014">
    <property type="entry name" value="PRX_Atyp2cys"/>
    <property type="match status" value="1"/>
</dbReference>
<dbReference type="InterPro" id="IPR050455">
    <property type="entry name" value="Tpx_Peroxidase_subfamily"/>
</dbReference>
<sequence length="189" mass="20380">MKRLQQILFGLAILAGTAFSSAQEKVIARGAEVSTNGNMPAIGVVAPDFTGTDKELKEVSLASFKGKYVILNIFPSLDTPTCALSVRAFNEAAAALENTVVLCLSKDLPFAQTRFCTTEGIENVLPLSLFRSEAFDKQYGLVISEGPMKGLAARAVIVVHPNGKVVYRQLVANISEEPDYEKAIKSIQQ</sequence>
<organism evidence="9 10">
    <name type="scientific">Candidatus Gallipaludibacter merdavium</name>
    <dbReference type="NCBI Taxonomy" id="2840839"/>
    <lineage>
        <taxon>Bacteria</taxon>
        <taxon>Pseudomonadati</taxon>
        <taxon>Bacteroidota</taxon>
        <taxon>Bacteroidia</taxon>
        <taxon>Bacteroidales</taxon>
        <taxon>Candidatus Gallipaludibacter</taxon>
    </lineage>
</organism>
<dbReference type="PROSITE" id="PS01265">
    <property type="entry name" value="TPX"/>
    <property type="match status" value="1"/>
</dbReference>
<evidence type="ECO:0000256" key="2">
    <source>
        <dbReference type="ARBA" id="ARBA00022862"/>
    </source>
</evidence>
<feature type="domain" description="Thioredoxin" evidence="8">
    <location>
        <begin position="40"/>
        <end position="189"/>
    </location>
</feature>
<dbReference type="HAMAP" id="MF_00269">
    <property type="entry name" value="Tpx"/>
    <property type="match status" value="1"/>
</dbReference>
<name>A0A9D9N3A1_9BACT</name>
<evidence type="ECO:0000259" key="8">
    <source>
        <dbReference type="PROSITE" id="PS51352"/>
    </source>
</evidence>
<comment type="miscellaneous">
    <text evidence="6">The active site is a conserved redox-active cysteine residue, the peroxidatic cysteine (C(P)), which makes the nucleophilic attack on the peroxide substrate. The peroxide oxidizes the C(P)-SH to cysteine sulfenic acid (C(P)-SOH), which then reacts with another cysteine residue, the resolving cysteine (C(R)), to form a disulfide bridge. The disulfide is subsequently reduced by an appropriate electron donor to complete the catalytic cycle. In this atypical 2-Cys peroxiredoxin, C(R) is present in the same subunit to form an intramolecular disulfide. The disulfide is subsequently reduced by thioredoxin.</text>
</comment>
<evidence type="ECO:0000256" key="3">
    <source>
        <dbReference type="ARBA" id="ARBA00023002"/>
    </source>
</evidence>
<gene>
    <name evidence="6 9" type="primary">tpx</name>
    <name evidence="9" type="ORF">IAA73_00375</name>
</gene>
<evidence type="ECO:0000256" key="4">
    <source>
        <dbReference type="ARBA" id="ARBA00023157"/>
    </source>
</evidence>
<dbReference type="PANTHER" id="PTHR43110:SF1">
    <property type="entry name" value="THIOL PEROXIDASE"/>
    <property type="match status" value="1"/>
</dbReference>
<keyword evidence="1 6" id="KW-0575">Peroxidase</keyword>
<comment type="similarity">
    <text evidence="6">Belongs to the peroxiredoxin family. Tpx subfamily.</text>
</comment>
<evidence type="ECO:0000256" key="5">
    <source>
        <dbReference type="ARBA" id="ARBA00023284"/>
    </source>
</evidence>
<evidence type="ECO:0000313" key="10">
    <source>
        <dbReference type="Proteomes" id="UP000823641"/>
    </source>
</evidence>
<feature type="signal peptide" evidence="7">
    <location>
        <begin position="1"/>
        <end position="22"/>
    </location>
</feature>
<reference evidence="9" key="1">
    <citation type="submission" date="2020-10" db="EMBL/GenBank/DDBJ databases">
        <authorList>
            <person name="Gilroy R."/>
        </authorList>
    </citation>
    <scope>NUCLEOTIDE SEQUENCE</scope>
    <source>
        <strain evidence="9">G3-3990</strain>
    </source>
</reference>
<keyword evidence="5 6" id="KW-0676">Redox-active center</keyword>
<dbReference type="EC" id="1.11.1.24" evidence="6"/>
<keyword evidence="7" id="KW-0732">Signal</keyword>
<dbReference type="PROSITE" id="PS51352">
    <property type="entry name" value="THIOREDOXIN_2"/>
    <property type="match status" value="1"/>
</dbReference>
<dbReference type="InterPro" id="IPR036249">
    <property type="entry name" value="Thioredoxin-like_sf"/>
</dbReference>
<comment type="function">
    <text evidence="6">Thiol-specific peroxidase that catalyzes the reduction of hydrogen peroxide and organic hydroperoxides to water and alcohols, respectively. Plays a role in cell protection against oxidative stress by detoxifying peroxides.</text>
</comment>
<feature type="active site" description="Cysteine sulfenic acid (-SOH) intermediate" evidence="6">
    <location>
        <position position="82"/>
    </location>
</feature>
<comment type="caution">
    <text evidence="9">The sequence shown here is derived from an EMBL/GenBank/DDBJ whole genome shotgun (WGS) entry which is preliminary data.</text>
</comment>
<protein>
    <recommendedName>
        <fullName evidence="6">Thiol peroxidase</fullName>
        <shortName evidence="6">Tpx</shortName>
        <ecNumber evidence="6">1.11.1.24</ecNumber>
    </recommendedName>
    <alternativeName>
        <fullName evidence="6">Peroxiredoxin tpx</fullName>
        <shortName evidence="6">Prx</shortName>
    </alternativeName>
    <alternativeName>
        <fullName evidence="6">Thioredoxin peroxidase</fullName>
    </alternativeName>
    <alternativeName>
        <fullName evidence="6">Thioredoxin-dependent peroxiredoxin</fullName>
    </alternativeName>
</protein>
<dbReference type="EMBL" id="JADIMG010000003">
    <property type="protein sequence ID" value="MBO8458779.1"/>
    <property type="molecule type" value="Genomic_DNA"/>
</dbReference>
<dbReference type="GO" id="GO:0008379">
    <property type="term" value="F:thioredoxin peroxidase activity"/>
    <property type="evidence" value="ECO:0007669"/>
    <property type="project" value="UniProtKB-UniRule"/>
</dbReference>
<dbReference type="SUPFAM" id="SSF52833">
    <property type="entry name" value="Thioredoxin-like"/>
    <property type="match status" value="1"/>
</dbReference>
<keyword evidence="2 6" id="KW-0049">Antioxidant</keyword>
<comment type="catalytic activity">
    <reaction evidence="6">
        <text>a hydroperoxide + [thioredoxin]-dithiol = an alcohol + [thioredoxin]-disulfide + H2O</text>
        <dbReference type="Rhea" id="RHEA:62620"/>
        <dbReference type="Rhea" id="RHEA-COMP:10698"/>
        <dbReference type="Rhea" id="RHEA-COMP:10700"/>
        <dbReference type="ChEBI" id="CHEBI:15377"/>
        <dbReference type="ChEBI" id="CHEBI:29950"/>
        <dbReference type="ChEBI" id="CHEBI:30879"/>
        <dbReference type="ChEBI" id="CHEBI:35924"/>
        <dbReference type="ChEBI" id="CHEBI:50058"/>
        <dbReference type="EC" id="1.11.1.24"/>
    </reaction>
</comment>